<dbReference type="AlphaFoldDB" id="A0A1V2GZ28"/>
<keyword evidence="3" id="KW-1185">Reference proteome</keyword>
<feature type="chain" id="PRO_5012866668" evidence="1">
    <location>
        <begin position="16"/>
        <end position="186"/>
    </location>
</feature>
<proteinExistence type="predicted"/>
<gene>
    <name evidence="2" type="ORF">BKE38_18145</name>
</gene>
<dbReference type="PROSITE" id="PS51257">
    <property type="entry name" value="PROKAR_LIPOPROTEIN"/>
    <property type="match status" value="1"/>
</dbReference>
<keyword evidence="1" id="KW-0732">Signal</keyword>
<accession>A0A1V2GZ28</accession>
<evidence type="ECO:0000313" key="3">
    <source>
        <dbReference type="Proteomes" id="UP000188879"/>
    </source>
</evidence>
<dbReference type="RefSeq" id="WP_076958727.1">
    <property type="nucleotide sequence ID" value="NZ_MLCO01000188.1"/>
</dbReference>
<sequence length="186" mass="19071">MTRRGALLLSGILLAACVAPPPPVSLPSVAVTAAPNTTTAALRAAAAAFSAPGKLQGRPSLAALAVAQLEYLAVELPSGRVSGDIGMIAPMLQAARSEVRTWLGIDEAVPPQQVIDAMAAAAAAPGGEPAAPGQIPAGLSSAGAVEMWRRLGAMPRLPQANAATRMALRYWEFGPLEDFDIGFLRR</sequence>
<feature type="signal peptide" evidence="1">
    <location>
        <begin position="1"/>
        <end position="15"/>
    </location>
</feature>
<reference evidence="2 3" key="1">
    <citation type="submission" date="2016-10" db="EMBL/GenBank/DDBJ databases">
        <title>Draft Genome sequence of Roseomonas sp. strain M3.</title>
        <authorList>
            <person name="Subhash Y."/>
            <person name="Lee S."/>
        </authorList>
    </citation>
    <scope>NUCLEOTIDE SEQUENCE [LARGE SCALE GENOMIC DNA]</scope>
    <source>
        <strain evidence="2 3">M3</strain>
    </source>
</reference>
<dbReference type="Proteomes" id="UP000188879">
    <property type="component" value="Unassembled WGS sequence"/>
</dbReference>
<evidence type="ECO:0000256" key="1">
    <source>
        <dbReference type="SAM" id="SignalP"/>
    </source>
</evidence>
<dbReference type="EMBL" id="MLCO01000188">
    <property type="protein sequence ID" value="ONG50444.1"/>
    <property type="molecule type" value="Genomic_DNA"/>
</dbReference>
<comment type="caution">
    <text evidence="2">The sequence shown here is derived from an EMBL/GenBank/DDBJ whole genome shotgun (WGS) entry which is preliminary data.</text>
</comment>
<evidence type="ECO:0000313" key="2">
    <source>
        <dbReference type="EMBL" id="ONG50444.1"/>
    </source>
</evidence>
<name>A0A1V2GZ28_9PROT</name>
<organism evidence="2 3">
    <name type="scientific">Teichococcus deserti</name>
    <dbReference type="NCBI Taxonomy" id="1817963"/>
    <lineage>
        <taxon>Bacteria</taxon>
        <taxon>Pseudomonadati</taxon>
        <taxon>Pseudomonadota</taxon>
        <taxon>Alphaproteobacteria</taxon>
        <taxon>Acetobacterales</taxon>
        <taxon>Roseomonadaceae</taxon>
        <taxon>Roseomonas</taxon>
    </lineage>
</organism>
<protein>
    <submittedName>
        <fullName evidence="2">Uncharacterized protein</fullName>
    </submittedName>
</protein>
<dbReference type="OrthoDB" id="7272596at2"/>